<proteinExistence type="predicted"/>
<dbReference type="EMBL" id="AY034610">
    <property type="protein sequence ID" value="AAK61387.1"/>
    <property type="molecule type" value="Genomic_DNA"/>
</dbReference>
<dbReference type="AlphaFoldDB" id="Q962F7"/>
<reference evidence="1" key="1">
    <citation type="journal article" date="2001" name="Parasitol. Res.">
        <title>Early response gene expression during differentiation of cultured Leishmania donovani.</title>
        <authorList>
            <person name="Duncan R."/>
            <person name="Alvarez R."/>
            <person name="Jaffe C.L."/>
            <person name="Wiese M."/>
            <person name="Klutch M."/>
            <person name="Shakarian A."/>
            <person name="Dwyer D."/>
            <person name="Nakhasi H.L."/>
        </authorList>
    </citation>
    <scope>NUCLEOTIDE SEQUENCE</scope>
</reference>
<name>Q962F7_LEIDO</name>
<protein>
    <submittedName>
        <fullName evidence="1">Uncharacterized protein</fullName>
    </submittedName>
</protein>
<sequence>MKDALDSYRCGPRCKRLDHTHTRTPPPEVESTETNVPTRLMASMSLSHFSSLPQASEEKGVVPYTPPAAGVRLPCHRVFIPTFFFRCFCASPSPPPPYPLAIIWFVPALFLKRTLSQSFLFFHKDNGRRFSLVLVCFAGLVIR</sequence>
<evidence type="ECO:0000313" key="1">
    <source>
        <dbReference type="EMBL" id="AAK61387.1"/>
    </source>
</evidence>
<organism evidence="1">
    <name type="scientific">Leishmania donovani</name>
    <dbReference type="NCBI Taxonomy" id="5661"/>
    <lineage>
        <taxon>Eukaryota</taxon>
        <taxon>Discoba</taxon>
        <taxon>Euglenozoa</taxon>
        <taxon>Kinetoplastea</taxon>
        <taxon>Metakinetoplastina</taxon>
        <taxon>Trypanosomatida</taxon>
        <taxon>Trypanosomatidae</taxon>
        <taxon>Leishmaniinae</taxon>
        <taxon>Leishmania</taxon>
    </lineage>
</organism>
<reference evidence="1" key="2">
    <citation type="submission" date="2001-05" db="EMBL/GenBank/DDBJ databases">
        <authorList>
            <person name="Duncan R.C."/>
            <person name="Klutch M."/>
        </authorList>
    </citation>
    <scope>NUCLEOTIDE SEQUENCE</scope>
</reference>
<accession>Q962F7</accession>